<dbReference type="GO" id="GO:0004799">
    <property type="term" value="F:thymidylate synthase activity"/>
    <property type="evidence" value="ECO:0007669"/>
    <property type="project" value="TreeGrafter"/>
</dbReference>
<dbReference type="PANTHER" id="PTHR11548">
    <property type="entry name" value="THYMIDYLATE SYNTHASE 1"/>
    <property type="match status" value="1"/>
</dbReference>
<name>A0A662DE87_UNCAE</name>
<evidence type="ECO:0000313" key="4">
    <source>
        <dbReference type="EMBL" id="RLE12837.1"/>
    </source>
</evidence>
<proteinExistence type="predicted"/>
<evidence type="ECO:0000256" key="2">
    <source>
        <dbReference type="ARBA" id="ARBA00022679"/>
    </source>
</evidence>
<sequence>MDNKKSSKERGSPVFVTRADSLPEGWEKSVITCWEKGTCIKTEYDKPDDPPSRDCTMIIEIEDPFKEPRIHRAIPAGLEDLEIYRQEVLFGVHDKWIKPEEGKWEYTYHERLFNYTVPEKISSVNQINFIIKKLAESPFSRRAQAVTWKCWMDPQFDDPPCLQRLWFRIFGDYLQLNVHLRSNDAFKAAFMNMFAFTELQKLVAEKISEKTGKRIKVGKYIHIADSYHIYGSYFNQFKNFLETIKKRKFEERTWTTSFAQPFFEEGKRRLEKEK</sequence>
<dbReference type="InterPro" id="IPR023451">
    <property type="entry name" value="Thymidate_synth/dCMP_Mease_dom"/>
</dbReference>
<dbReference type="Gene3D" id="3.30.572.10">
    <property type="entry name" value="Thymidylate synthase/dCMP hydroxymethylase domain"/>
    <property type="match status" value="1"/>
</dbReference>
<dbReference type="EMBL" id="QMQA01000135">
    <property type="protein sequence ID" value="RLE12837.1"/>
    <property type="molecule type" value="Genomic_DNA"/>
</dbReference>
<feature type="domain" description="Thymidylate synthase/dCMP hydroxymethylase" evidence="3">
    <location>
        <begin position="92"/>
        <end position="243"/>
    </location>
</feature>
<keyword evidence="2" id="KW-0808">Transferase</keyword>
<dbReference type="GO" id="GO:0005829">
    <property type="term" value="C:cytosol"/>
    <property type="evidence" value="ECO:0007669"/>
    <property type="project" value="TreeGrafter"/>
</dbReference>
<keyword evidence="1" id="KW-0489">Methyltransferase</keyword>
<dbReference type="InterPro" id="IPR045097">
    <property type="entry name" value="Thymidate_synth/dCMP_Mease"/>
</dbReference>
<gene>
    <name evidence="4" type="ORF">DRJ04_05425</name>
</gene>
<dbReference type="PANTHER" id="PTHR11548:SF1">
    <property type="entry name" value="THYMIDYLATE SYNTHASE 1"/>
    <property type="match status" value="1"/>
</dbReference>
<evidence type="ECO:0000259" key="3">
    <source>
        <dbReference type="Pfam" id="PF00303"/>
    </source>
</evidence>
<dbReference type="InterPro" id="IPR036926">
    <property type="entry name" value="Thymidate_synth/dCMP_Mease_sf"/>
</dbReference>
<protein>
    <recommendedName>
        <fullName evidence="3">Thymidylate synthase/dCMP hydroxymethylase domain-containing protein</fullName>
    </recommendedName>
</protein>
<dbReference type="GO" id="GO:0032259">
    <property type="term" value="P:methylation"/>
    <property type="evidence" value="ECO:0007669"/>
    <property type="project" value="UniProtKB-KW"/>
</dbReference>
<dbReference type="SUPFAM" id="SSF55831">
    <property type="entry name" value="Thymidylate synthase/dCMP hydroxymethylase"/>
    <property type="match status" value="1"/>
</dbReference>
<evidence type="ECO:0000313" key="5">
    <source>
        <dbReference type="Proteomes" id="UP000280417"/>
    </source>
</evidence>
<accession>A0A662DE87</accession>
<comment type="caution">
    <text evidence="4">The sequence shown here is derived from an EMBL/GenBank/DDBJ whole genome shotgun (WGS) entry which is preliminary data.</text>
</comment>
<organism evidence="4 5">
    <name type="scientific">Aerophobetes bacterium</name>
    <dbReference type="NCBI Taxonomy" id="2030807"/>
    <lineage>
        <taxon>Bacteria</taxon>
        <taxon>Candidatus Aerophobota</taxon>
    </lineage>
</organism>
<dbReference type="GO" id="GO:0006231">
    <property type="term" value="P:dTMP biosynthetic process"/>
    <property type="evidence" value="ECO:0007669"/>
    <property type="project" value="TreeGrafter"/>
</dbReference>
<evidence type="ECO:0000256" key="1">
    <source>
        <dbReference type="ARBA" id="ARBA00022603"/>
    </source>
</evidence>
<reference evidence="4 5" key="1">
    <citation type="submission" date="2018-06" db="EMBL/GenBank/DDBJ databases">
        <title>Extensive metabolic versatility and redundancy in microbially diverse, dynamic hydrothermal sediments.</title>
        <authorList>
            <person name="Dombrowski N."/>
            <person name="Teske A."/>
            <person name="Baker B.J."/>
        </authorList>
    </citation>
    <scope>NUCLEOTIDE SEQUENCE [LARGE SCALE GENOMIC DNA]</scope>
    <source>
        <strain evidence="4">B3_G15</strain>
    </source>
</reference>
<dbReference type="AlphaFoldDB" id="A0A662DE87"/>
<dbReference type="Pfam" id="PF00303">
    <property type="entry name" value="Thymidylat_synt"/>
    <property type="match status" value="1"/>
</dbReference>
<dbReference type="Proteomes" id="UP000280417">
    <property type="component" value="Unassembled WGS sequence"/>
</dbReference>